<name>A0A3D9VAJ4_THECX</name>
<evidence type="ECO:0000313" key="1">
    <source>
        <dbReference type="EMBL" id="REF37180.1"/>
    </source>
</evidence>
<accession>A0A3D9VAJ4</accession>
<dbReference type="EMBL" id="QTUC01000001">
    <property type="protein sequence ID" value="REF37180.1"/>
    <property type="molecule type" value="Genomic_DNA"/>
</dbReference>
<protein>
    <submittedName>
        <fullName evidence="1">Uncharacterized protein</fullName>
    </submittedName>
</protein>
<evidence type="ECO:0000313" key="2">
    <source>
        <dbReference type="Proteomes" id="UP000256485"/>
    </source>
</evidence>
<organism evidence="1 2">
    <name type="scientific">Thermasporomyces composti</name>
    <dbReference type="NCBI Taxonomy" id="696763"/>
    <lineage>
        <taxon>Bacteria</taxon>
        <taxon>Bacillati</taxon>
        <taxon>Actinomycetota</taxon>
        <taxon>Actinomycetes</taxon>
        <taxon>Propionibacteriales</taxon>
        <taxon>Nocardioidaceae</taxon>
        <taxon>Thermasporomyces</taxon>
    </lineage>
</organism>
<sequence>MAVSVLVSCLWLGQGLVHSARQRPFEGKAYDLLDGVAERDRYQATLNIFWYNKLFYGAIYAWVLAIAIPEIVTARSSPGPDQVDLDWKLTLTLFLGGLVVRAQTRLLEKRHAGVETLVKILEIFTGEKDDRRPSVTPRDPRDPLQGQRLTIAEAAILMRRTARHVERRMPRNAAPHPVSSLLRASALQLERFVTSQRSLSPELPYDVREILALTARLLISSTATPYASLARRVDAFDAEGQPTVVEGKEELAGVRGRGGRQVLRAARPPQDLGRGRSCRTRDLSVRLRPTRAARSCETRPQVDIPSLQRGEQRLARFADRLSLDGDPAVAPDRDHLRLPQRGDLAGDRALVHLERLGELLHRERAMLQ</sequence>
<reference evidence="1 2" key="1">
    <citation type="submission" date="2018-08" db="EMBL/GenBank/DDBJ databases">
        <title>Sequencing the genomes of 1000 actinobacteria strains.</title>
        <authorList>
            <person name="Klenk H.-P."/>
        </authorList>
    </citation>
    <scope>NUCLEOTIDE SEQUENCE [LARGE SCALE GENOMIC DNA]</scope>
    <source>
        <strain evidence="1 2">DSM 22891</strain>
    </source>
</reference>
<keyword evidence="2" id="KW-1185">Reference proteome</keyword>
<proteinExistence type="predicted"/>
<dbReference type="Proteomes" id="UP000256485">
    <property type="component" value="Unassembled WGS sequence"/>
</dbReference>
<dbReference type="AlphaFoldDB" id="A0A3D9VAJ4"/>
<comment type="caution">
    <text evidence="1">The sequence shown here is derived from an EMBL/GenBank/DDBJ whole genome shotgun (WGS) entry which is preliminary data.</text>
</comment>
<gene>
    <name evidence="1" type="ORF">DFJ64_2620</name>
</gene>